<dbReference type="Gene3D" id="3.90.940.20">
    <property type="entry name" value="RPB5-like RNA polymerase subunit"/>
    <property type="match status" value="1"/>
</dbReference>
<dbReference type="Gene3D" id="3.40.1340.10">
    <property type="entry name" value="RNA polymerase, Rpb5, N-terminal domain"/>
    <property type="match status" value="1"/>
</dbReference>
<dbReference type="HOGENOM" id="CLU_058320_0_0_1"/>
<organism evidence="8 9">
    <name type="scientific">Tulasnella calospora MUT 4182</name>
    <dbReference type="NCBI Taxonomy" id="1051891"/>
    <lineage>
        <taxon>Eukaryota</taxon>
        <taxon>Fungi</taxon>
        <taxon>Dikarya</taxon>
        <taxon>Basidiomycota</taxon>
        <taxon>Agaricomycotina</taxon>
        <taxon>Agaricomycetes</taxon>
        <taxon>Cantharellales</taxon>
        <taxon>Tulasnellaceae</taxon>
        <taxon>Tulasnella</taxon>
    </lineage>
</organism>
<evidence type="ECO:0000259" key="6">
    <source>
        <dbReference type="Pfam" id="PF01191"/>
    </source>
</evidence>
<keyword evidence="3" id="KW-0804">Transcription</keyword>
<dbReference type="InterPro" id="IPR036710">
    <property type="entry name" value="RNA_pol_Rpb5_N_sf"/>
</dbReference>
<dbReference type="PANTHER" id="PTHR10535:SF0">
    <property type="entry name" value="DNA-DIRECTED RNA POLYMERASES I, II, AND III SUBUNIT RPABC1"/>
    <property type="match status" value="1"/>
</dbReference>
<dbReference type="EMBL" id="KN822943">
    <property type="protein sequence ID" value="KIO34278.1"/>
    <property type="molecule type" value="Genomic_DNA"/>
</dbReference>
<dbReference type="GO" id="GO:0005665">
    <property type="term" value="C:RNA polymerase II, core complex"/>
    <property type="evidence" value="ECO:0007669"/>
    <property type="project" value="TreeGrafter"/>
</dbReference>
<keyword evidence="4" id="KW-0539">Nucleus</keyword>
<dbReference type="SUPFAM" id="SSF53036">
    <property type="entry name" value="Eukaryotic RPB5 N-terminal domain"/>
    <property type="match status" value="1"/>
</dbReference>
<dbReference type="GO" id="GO:0006362">
    <property type="term" value="P:transcription elongation by RNA polymerase I"/>
    <property type="evidence" value="ECO:0007669"/>
    <property type="project" value="TreeGrafter"/>
</dbReference>
<gene>
    <name evidence="8" type="ORF">M407DRAFT_64359</name>
</gene>
<dbReference type="GO" id="GO:0042797">
    <property type="term" value="P:tRNA transcription by RNA polymerase III"/>
    <property type="evidence" value="ECO:0007669"/>
    <property type="project" value="TreeGrafter"/>
</dbReference>
<dbReference type="GO" id="GO:0005666">
    <property type="term" value="C:RNA polymerase III complex"/>
    <property type="evidence" value="ECO:0007669"/>
    <property type="project" value="TreeGrafter"/>
</dbReference>
<dbReference type="OrthoDB" id="248779at2759"/>
<evidence type="ECO:0000256" key="1">
    <source>
        <dbReference type="ARBA" id="ARBA00004123"/>
    </source>
</evidence>
<evidence type="ECO:0000256" key="2">
    <source>
        <dbReference type="ARBA" id="ARBA00020809"/>
    </source>
</evidence>
<dbReference type="STRING" id="1051891.A0A0C3LJN9"/>
<evidence type="ECO:0000313" key="9">
    <source>
        <dbReference type="Proteomes" id="UP000054248"/>
    </source>
</evidence>
<protein>
    <recommendedName>
        <fullName evidence="2">DNA-directed RNA polymerases I, II, and III subunit RPABC1</fullName>
    </recommendedName>
</protein>
<dbReference type="GO" id="GO:0003899">
    <property type="term" value="F:DNA-directed RNA polymerase activity"/>
    <property type="evidence" value="ECO:0007669"/>
    <property type="project" value="InterPro"/>
</dbReference>
<dbReference type="FunFam" id="3.40.1340.10:FF:000001">
    <property type="entry name" value="DNA-directed RNA polymerases I, II, and III subunit RPABC1"/>
    <property type="match status" value="1"/>
</dbReference>
<evidence type="ECO:0000313" key="8">
    <source>
        <dbReference type="EMBL" id="KIO34278.1"/>
    </source>
</evidence>
<dbReference type="GO" id="GO:0005736">
    <property type="term" value="C:RNA polymerase I complex"/>
    <property type="evidence" value="ECO:0007669"/>
    <property type="project" value="TreeGrafter"/>
</dbReference>
<feature type="domain" description="RNA polymerase subunit H/Rpb5 C-terminal" evidence="6">
    <location>
        <begin position="135"/>
        <end position="206"/>
    </location>
</feature>
<dbReference type="InterPro" id="IPR000783">
    <property type="entry name" value="RNA_pol_subH/Rpb5_C"/>
</dbReference>
<name>A0A0C3LJN9_9AGAM</name>
<dbReference type="InterPro" id="IPR005571">
    <property type="entry name" value="RNA_pol_Rpb5_N"/>
</dbReference>
<dbReference type="Pfam" id="PF01191">
    <property type="entry name" value="RNA_pol_Rpb5_C"/>
    <property type="match status" value="1"/>
</dbReference>
<dbReference type="GO" id="GO:0003677">
    <property type="term" value="F:DNA binding"/>
    <property type="evidence" value="ECO:0007669"/>
    <property type="project" value="InterPro"/>
</dbReference>
<proteinExistence type="inferred from homology"/>
<comment type="subcellular location">
    <subcellularLocation>
        <location evidence="1">Nucleus</location>
    </subcellularLocation>
</comment>
<evidence type="ECO:0000256" key="3">
    <source>
        <dbReference type="ARBA" id="ARBA00023163"/>
    </source>
</evidence>
<dbReference type="GO" id="GO:0006366">
    <property type="term" value="P:transcription by RNA polymerase II"/>
    <property type="evidence" value="ECO:0007669"/>
    <property type="project" value="TreeGrafter"/>
</dbReference>
<feature type="domain" description="RNA polymerase Rpb5 N-terminal" evidence="7">
    <location>
        <begin position="5"/>
        <end position="90"/>
    </location>
</feature>
<dbReference type="SUPFAM" id="SSF55287">
    <property type="entry name" value="RPB5-like RNA polymerase subunit"/>
    <property type="match status" value="1"/>
</dbReference>
<reference evidence="9" key="2">
    <citation type="submission" date="2015-01" db="EMBL/GenBank/DDBJ databases">
        <title>Evolutionary Origins and Diversification of the Mycorrhizal Mutualists.</title>
        <authorList>
            <consortium name="DOE Joint Genome Institute"/>
            <consortium name="Mycorrhizal Genomics Consortium"/>
            <person name="Kohler A."/>
            <person name="Kuo A."/>
            <person name="Nagy L.G."/>
            <person name="Floudas D."/>
            <person name="Copeland A."/>
            <person name="Barry K.W."/>
            <person name="Cichocki N."/>
            <person name="Veneault-Fourrey C."/>
            <person name="LaButti K."/>
            <person name="Lindquist E.A."/>
            <person name="Lipzen A."/>
            <person name="Lundell T."/>
            <person name="Morin E."/>
            <person name="Murat C."/>
            <person name="Riley R."/>
            <person name="Ohm R."/>
            <person name="Sun H."/>
            <person name="Tunlid A."/>
            <person name="Henrissat B."/>
            <person name="Grigoriev I.V."/>
            <person name="Hibbett D.S."/>
            <person name="Martin F."/>
        </authorList>
    </citation>
    <scope>NUCLEOTIDE SEQUENCE [LARGE SCALE GENOMIC DNA]</scope>
    <source>
        <strain evidence="9">MUT 4182</strain>
    </source>
</reference>
<evidence type="ECO:0000259" key="7">
    <source>
        <dbReference type="Pfam" id="PF03871"/>
    </source>
</evidence>
<reference evidence="8 9" key="1">
    <citation type="submission" date="2014-04" db="EMBL/GenBank/DDBJ databases">
        <authorList>
            <consortium name="DOE Joint Genome Institute"/>
            <person name="Kuo A."/>
            <person name="Girlanda M."/>
            <person name="Perotto S."/>
            <person name="Kohler A."/>
            <person name="Nagy L.G."/>
            <person name="Floudas D."/>
            <person name="Copeland A."/>
            <person name="Barry K.W."/>
            <person name="Cichocki N."/>
            <person name="Veneault-Fourrey C."/>
            <person name="LaButti K."/>
            <person name="Lindquist E.A."/>
            <person name="Lipzen A."/>
            <person name="Lundell T."/>
            <person name="Morin E."/>
            <person name="Murat C."/>
            <person name="Sun H."/>
            <person name="Tunlid A."/>
            <person name="Henrissat B."/>
            <person name="Grigoriev I.V."/>
            <person name="Hibbett D.S."/>
            <person name="Martin F."/>
            <person name="Nordberg H.P."/>
            <person name="Cantor M.N."/>
            <person name="Hua S.X."/>
        </authorList>
    </citation>
    <scope>NUCLEOTIDE SEQUENCE [LARGE SCALE GENOMIC DNA]</scope>
    <source>
        <strain evidence="8 9">MUT 4182</strain>
    </source>
</reference>
<comment type="similarity">
    <text evidence="5">Belongs to the archaeal Rpo5/eukaryotic RPB5 RNA polymerase subunit family.</text>
</comment>
<dbReference type="InterPro" id="IPR035913">
    <property type="entry name" value="RPB5-like_sf"/>
</dbReference>
<sequence length="208" mass="24438">MSDDDREVARLWKINRTIHELVRDRGYEVADEDVSMDLQNFKDTFARNGLVDRTSLNFFTYDPHDPSNQIFVFYADEKNVGIKTMKKLISILEEKKIGNGVLIYSHTMTPACRKVIVQMAHVYRLQEFAESDLLVNITHHKLVPKHEILSPEEKKMLLERYRLRETQLPRIMLTDPVSRYYGLRRGQVVKITRPSETSGRYASYRIAF</sequence>
<dbReference type="PIRSF" id="PIRSF000747">
    <property type="entry name" value="RPB5"/>
    <property type="match status" value="1"/>
</dbReference>
<dbReference type="FunFam" id="3.90.940.20:FF:000001">
    <property type="entry name" value="DNA-directed RNA polymerases I, II, and III subunit RPABC1"/>
    <property type="match status" value="1"/>
</dbReference>
<accession>A0A0C3LJN9</accession>
<dbReference type="HAMAP" id="MF_00025">
    <property type="entry name" value="RNApol_Rpo5_RPB5"/>
    <property type="match status" value="1"/>
</dbReference>
<dbReference type="Pfam" id="PF03871">
    <property type="entry name" value="RNA_pol_Rpb5_N"/>
    <property type="match status" value="1"/>
</dbReference>
<evidence type="ECO:0000256" key="5">
    <source>
        <dbReference type="ARBA" id="ARBA00025765"/>
    </source>
</evidence>
<dbReference type="Proteomes" id="UP000054248">
    <property type="component" value="Unassembled WGS sequence"/>
</dbReference>
<dbReference type="PANTHER" id="PTHR10535">
    <property type="entry name" value="DNA-DIRECTED RNA POLYMERASES I, II, AND III SUBUNIT RPABC1"/>
    <property type="match status" value="1"/>
</dbReference>
<keyword evidence="9" id="KW-1185">Reference proteome</keyword>
<dbReference type="InterPro" id="IPR014381">
    <property type="entry name" value="Arch_Rpo5/euc_Rpb5"/>
</dbReference>
<evidence type="ECO:0000256" key="4">
    <source>
        <dbReference type="ARBA" id="ARBA00023242"/>
    </source>
</evidence>
<dbReference type="AlphaFoldDB" id="A0A0C3LJN9"/>